<sequence>MLSALHQLTGTLKPGKDTTDDDLKTLHRILAEQLLQHPELTISGNSFQHAVAEGTVPVPNLPERFSHISDLLKRKPPAVGGTTPLIFKRETAFHNTFLGNSVPQWGTGLAVTHSYGPFTDDLGLDIWFDFFQPVKMVSVYIQGNAAPTLLIPVWGTLTGKKSYRIEAGSVWIASHFIAKTSLLQGYYTGLKVRGGTLDLSVNATISGGNIIIHPTNTASLQLDLNQNTVTNPSADAGLDATNTTVHLPETFSLQFNAFHSAVTAPDASCTVFDTKTHFQFKNLPPVWIGFLSQILIPYTVTTRSDTPDTFPIHSSGSKLCTFKNNAKLDTNSGWLLPAAKLNPSQLGAASGTGALCIGLQKGIHTNWKGLKGGDTRLNHPAIIVEPGMVTVIDFFAENMYGKQKWILWENAHSQHHSEINLGFGKIFPFLFISSSKGSEGVWYFCNHKASFDRPVDANGTPFKIESIVALAGITQTGTAFRASLFDNDLLFDGNFNKPDAYIRHSLALRNAFFSITAPYSLVLSGELLNDNHITKGIAVLTYGIYIYLPTLPDPYVASYTSLLRGREAMSSGSSGMALAGFVKWPDPAEVAEPQDSADNPAYVYFRFVPFDQSAFTSRTSSVNTGTGNVQTGNRNFQTGVRTFNQPLNTGMTLDKANLPLVPMEETLHAKALQPVQDINIREKMRRSVQSDDLNTAIRNLESNQLLSHIKDKKQQVNAVLDTALRNTERSVIGGLFDRSVVSGASMDAGSFMAVSTGSNLLYARDLFMLLDVSSNADQMGVSFGTGFRVERGEHGETNLLAIDTVSSRAVSTAANMPLQILNMDVVSIGQYVRAVTLPQISWEPISNIPLAIEGPPDPQDLITVTPGILVYDNDGIPTHIFSESPYQVPITPLSVTHHFIKEYNDKQIPRQLHSTFTLPFAMIAQADFNRNINQPENKNAKLHLHMPWFNQLRGGLQIKAEAPVPTSFFEKNSFKGWTLQLDNNIKWFILGLSISGSALGKQVKDIFNKVFTADKPKVPLEKIEFSGYGASIFSNWLNDGAAIADVSQAKFDVLVGRTAHEVVQVRSVMYMCTGIVHVVRTITLMRSPNGYVFRSDSGWKAESDAFYNCDYNIDFGEPNLKEIKNPYEFHAGVIKGVSNVREIKDYPAGGVFSSSFSLNESGLPSITGKNFTDWKDHVFKSLTSLDEQLPVVLQAVLFDGDVHMDNITSGGVKSSTDFKVQSRKMLGYVQLSPTGILITPKVFAGLLNFQNGSLGGPVDCTMDIAGSKQKMRFSRVDINPALDPSGKNIFVSAARGSLILPPDGSWSVVKQHTDSGDVKPVEEGQSVPLIKANGNTNVKIANPADVVQAASKINFGVLQSTGTQKLLFDIPQFSNGVPKLLSNETYFADAYKLLNAKSIFPNIANALKLTNAEKELQILGEGLMKMADRNLNLGTLLPNNYQYPFIDEPGILKVYAEYSSNEGNGNLKLGIDSVAAIADKWKAALSNIRVVVDLGPFQRLMWVDGNFNASSGINPKYDKPNLQFGPILEPVVDILRVLAMLSGEGFDEGMKVGMSNAPLSWEYKFNCSKEIPVIKFPSPAQLTINPNPPLKLEAGLKVGFYFNEVLSIPGDLKQLVPACGAYVQFYGRLQVQCFTLAVASVYAVGQVVLGIQADSKAGLYLYMKVGFGVEIVVGLPVVANVAVLYMVEVEVGLGTTSLDVGALMLFRGSAEICGGLIAICIQIEAGGGIHRDLTTDRTNCVAQVTFSIDVCVLWVIDINFTDSWEESRQIA</sequence>
<keyword evidence="2" id="KW-1185">Reference proteome</keyword>
<comment type="caution">
    <text evidence="1">The sequence shown here is derived from an EMBL/GenBank/DDBJ whole genome shotgun (WGS) entry which is preliminary data.</text>
</comment>
<accession>A0A0M2UTM9</accession>
<evidence type="ECO:0000313" key="2">
    <source>
        <dbReference type="Proteomes" id="UP000034954"/>
    </source>
</evidence>
<organism evidence="1 2">
    <name type="scientific">Candidatus Brocadia fulgida</name>
    <dbReference type="NCBI Taxonomy" id="380242"/>
    <lineage>
        <taxon>Bacteria</taxon>
        <taxon>Pseudomonadati</taxon>
        <taxon>Planctomycetota</taxon>
        <taxon>Candidatus Brocadiia</taxon>
        <taxon>Candidatus Brocadiales</taxon>
        <taxon>Candidatus Brocadiaceae</taxon>
        <taxon>Candidatus Brocadia</taxon>
    </lineage>
</organism>
<proteinExistence type="predicted"/>
<evidence type="ECO:0000313" key="1">
    <source>
        <dbReference type="EMBL" id="KKO19167.1"/>
    </source>
</evidence>
<reference evidence="1 2" key="1">
    <citation type="journal article" date="2013" name="BMC Microbiol.">
        <title>Identification of the type II cytochrome c maturation pathway in anammox bacteria by comparative genomics.</title>
        <authorList>
            <person name="Ferousi C."/>
            <person name="Speth D.R."/>
            <person name="Reimann J."/>
            <person name="Op den Camp H.J."/>
            <person name="Allen J.W."/>
            <person name="Keltjens J.T."/>
            <person name="Jetten M.S."/>
        </authorList>
    </citation>
    <scope>NUCLEOTIDE SEQUENCE [LARGE SCALE GENOMIC DNA]</scope>
    <source>
        <strain evidence="1">RU1</strain>
    </source>
</reference>
<dbReference type="EMBL" id="LAQJ01000213">
    <property type="protein sequence ID" value="KKO19167.1"/>
    <property type="molecule type" value="Genomic_DNA"/>
</dbReference>
<dbReference type="Proteomes" id="UP000034954">
    <property type="component" value="Unassembled WGS sequence"/>
</dbReference>
<dbReference type="PATRIC" id="fig|380242.3.peg.2681"/>
<protein>
    <submittedName>
        <fullName evidence="1">Uncharacterized protein</fullName>
    </submittedName>
</protein>
<name>A0A0M2UTM9_9BACT</name>
<gene>
    <name evidence="1" type="ORF">BROFUL_02150</name>
</gene>